<feature type="domain" description="BTB" evidence="2">
    <location>
        <begin position="34"/>
        <end position="101"/>
    </location>
</feature>
<evidence type="ECO:0000259" key="2">
    <source>
        <dbReference type="PROSITE" id="PS50097"/>
    </source>
</evidence>
<evidence type="ECO:0000313" key="3">
    <source>
        <dbReference type="EMBL" id="KAJ7097180.1"/>
    </source>
</evidence>
<sequence length="336" mass="37200">MSLHRSFSQTTMADTGITDASHPFSPTSDELNPPDVIIRSSDMVDFHVHKAILSFGSVVFKDMFSFPEPTGEQANPKRDGKSVVELTEKSESLKQLLILCYPRITGSSILRQLDGIDGAYEAAGKYQIPGAQHILTQALLDPLVLENEPHRVFAIACHCGLKTVAKTAAIATLKLPSHIAHLPSIPEFRLISAYHLWQLNDFYRLCSEALPALLDELLRPVHLGDDPVDSPAQIWWQMKGHSETCGPSEEPGAYLHSSKWFKDHVRRVKVASVLRPHPGSLSDAMNDISGPTWKAMAGCRRCMLCARDHLRGVGIQLHDKVTEAHAEILNKFSFAD</sequence>
<evidence type="ECO:0000313" key="4">
    <source>
        <dbReference type="Proteomes" id="UP001222325"/>
    </source>
</evidence>
<dbReference type="AlphaFoldDB" id="A0AAD6UE06"/>
<dbReference type="CDD" id="cd18186">
    <property type="entry name" value="BTB_POZ_ZBTB_KLHL-like"/>
    <property type="match status" value="1"/>
</dbReference>
<reference evidence="3" key="1">
    <citation type="submission" date="2023-03" db="EMBL/GenBank/DDBJ databases">
        <title>Massive genome expansion in bonnet fungi (Mycena s.s.) driven by repeated elements and novel gene families across ecological guilds.</title>
        <authorList>
            <consortium name="Lawrence Berkeley National Laboratory"/>
            <person name="Harder C.B."/>
            <person name="Miyauchi S."/>
            <person name="Viragh M."/>
            <person name="Kuo A."/>
            <person name="Thoen E."/>
            <person name="Andreopoulos B."/>
            <person name="Lu D."/>
            <person name="Skrede I."/>
            <person name="Drula E."/>
            <person name="Henrissat B."/>
            <person name="Morin E."/>
            <person name="Kohler A."/>
            <person name="Barry K."/>
            <person name="LaButti K."/>
            <person name="Morin E."/>
            <person name="Salamov A."/>
            <person name="Lipzen A."/>
            <person name="Mereny Z."/>
            <person name="Hegedus B."/>
            <person name="Baldrian P."/>
            <person name="Stursova M."/>
            <person name="Weitz H."/>
            <person name="Taylor A."/>
            <person name="Grigoriev I.V."/>
            <person name="Nagy L.G."/>
            <person name="Martin F."/>
            <person name="Kauserud H."/>
        </authorList>
    </citation>
    <scope>NUCLEOTIDE SEQUENCE</scope>
    <source>
        <strain evidence="3">CBHHK173m</strain>
    </source>
</reference>
<comment type="caution">
    <text evidence="3">The sequence shown here is derived from an EMBL/GenBank/DDBJ whole genome shotgun (WGS) entry which is preliminary data.</text>
</comment>
<accession>A0AAD6UE06</accession>
<name>A0AAD6UE06_9AGAR</name>
<dbReference type="InterPro" id="IPR000210">
    <property type="entry name" value="BTB/POZ_dom"/>
</dbReference>
<feature type="region of interest" description="Disordered" evidence="1">
    <location>
        <begin position="1"/>
        <end position="32"/>
    </location>
</feature>
<dbReference type="Gene3D" id="3.30.710.10">
    <property type="entry name" value="Potassium Channel Kv1.1, Chain A"/>
    <property type="match status" value="1"/>
</dbReference>
<gene>
    <name evidence="3" type="ORF">B0H15DRAFT_825109</name>
</gene>
<dbReference type="InterPro" id="IPR011333">
    <property type="entry name" value="SKP1/BTB/POZ_sf"/>
</dbReference>
<dbReference type="EMBL" id="JARJCN010000010">
    <property type="protein sequence ID" value="KAJ7097180.1"/>
    <property type="molecule type" value="Genomic_DNA"/>
</dbReference>
<dbReference type="Pfam" id="PF00651">
    <property type="entry name" value="BTB"/>
    <property type="match status" value="1"/>
</dbReference>
<dbReference type="SUPFAM" id="SSF54695">
    <property type="entry name" value="POZ domain"/>
    <property type="match status" value="1"/>
</dbReference>
<dbReference type="Proteomes" id="UP001222325">
    <property type="component" value="Unassembled WGS sequence"/>
</dbReference>
<evidence type="ECO:0000256" key="1">
    <source>
        <dbReference type="SAM" id="MobiDB-lite"/>
    </source>
</evidence>
<protein>
    <recommendedName>
        <fullName evidence="2">BTB domain-containing protein</fullName>
    </recommendedName>
</protein>
<keyword evidence="4" id="KW-1185">Reference proteome</keyword>
<proteinExistence type="predicted"/>
<organism evidence="3 4">
    <name type="scientific">Mycena belliarum</name>
    <dbReference type="NCBI Taxonomy" id="1033014"/>
    <lineage>
        <taxon>Eukaryota</taxon>
        <taxon>Fungi</taxon>
        <taxon>Dikarya</taxon>
        <taxon>Basidiomycota</taxon>
        <taxon>Agaricomycotina</taxon>
        <taxon>Agaricomycetes</taxon>
        <taxon>Agaricomycetidae</taxon>
        <taxon>Agaricales</taxon>
        <taxon>Marasmiineae</taxon>
        <taxon>Mycenaceae</taxon>
        <taxon>Mycena</taxon>
    </lineage>
</organism>
<feature type="compositionally biased region" description="Polar residues" evidence="1">
    <location>
        <begin position="1"/>
        <end position="13"/>
    </location>
</feature>
<dbReference type="PROSITE" id="PS50097">
    <property type="entry name" value="BTB"/>
    <property type="match status" value="1"/>
</dbReference>
<dbReference type="SMART" id="SM00225">
    <property type="entry name" value="BTB"/>
    <property type="match status" value="1"/>
</dbReference>